<feature type="chain" id="PRO_5040873221" description="Cupredoxin" evidence="3">
    <location>
        <begin position="20"/>
        <end position="383"/>
    </location>
</feature>
<gene>
    <name evidence="4" type="ORF">H1R20_g14528</name>
</gene>
<dbReference type="OrthoDB" id="1921208at2759"/>
<evidence type="ECO:0008006" key="6">
    <source>
        <dbReference type="Google" id="ProtNLM"/>
    </source>
</evidence>
<keyword evidence="2" id="KW-0472">Membrane</keyword>
<proteinExistence type="predicted"/>
<dbReference type="Proteomes" id="UP001140091">
    <property type="component" value="Unassembled WGS sequence"/>
</dbReference>
<evidence type="ECO:0000313" key="4">
    <source>
        <dbReference type="EMBL" id="KAJ2922578.1"/>
    </source>
</evidence>
<feature type="region of interest" description="Disordered" evidence="1">
    <location>
        <begin position="330"/>
        <end position="353"/>
    </location>
</feature>
<reference evidence="4" key="1">
    <citation type="submission" date="2022-06" db="EMBL/GenBank/DDBJ databases">
        <title>Genome Sequence of Candolleomyces eurysporus.</title>
        <authorList>
            <person name="Buettner E."/>
        </authorList>
    </citation>
    <scope>NUCLEOTIDE SEQUENCE</scope>
    <source>
        <strain evidence="4">VTCC 930004</strain>
    </source>
</reference>
<organism evidence="4 5">
    <name type="scientific">Candolleomyces eurysporus</name>
    <dbReference type="NCBI Taxonomy" id="2828524"/>
    <lineage>
        <taxon>Eukaryota</taxon>
        <taxon>Fungi</taxon>
        <taxon>Dikarya</taxon>
        <taxon>Basidiomycota</taxon>
        <taxon>Agaricomycotina</taxon>
        <taxon>Agaricomycetes</taxon>
        <taxon>Agaricomycetidae</taxon>
        <taxon>Agaricales</taxon>
        <taxon>Agaricineae</taxon>
        <taxon>Psathyrellaceae</taxon>
        <taxon>Candolleomyces</taxon>
    </lineage>
</organism>
<comment type="caution">
    <text evidence="4">The sequence shown here is derived from an EMBL/GenBank/DDBJ whole genome shotgun (WGS) entry which is preliminary data.</text>
</comment>
<protein>
    <recommendedName>
        <fullName evidence="6">Cupredoxin</fullName>
    </recommendedName>
</protein>
<evidence type="ECO:0000256" key="3">
    <source>
        <dbReference type="SAM" id="SignalP"/>
    </source>
</evidence>
<dbReference type="PANTHER" id="PTHR34883:SF4">
    <property type="entry name" value="CUPREDOXIN"/>
    <property type="match status" value="1"/>
</dbReference>
<evidence type="ECO:0000256" key="2">
    <source>
        <dbReference type="SAM" id="Phobius"/>
    </source>
</evidence>
<dbReference type="AlphaFoldDB" id="A0A9W8J1M2"/>
<keyword evidence="3" id="KW-0732">Signal</keyword>
<dbReference type="InterPro" id="IPR052953">
    <property type="entry name" value="Ser-rich/MCO-related"/>
</dbReference>
<dbReference type="Gene3D" id="2.60.40.420">
    <property type="entry name" value="Cupredoxins - blue copper proteins"/>
    <property type="match status" value="2"/>
</dbReference>
<keyword evidence="5" id="KW-1185">Reference proteome</keyword>
<feature type="signal peptide" evidence="3">
    <location>
        <begin position="1"/>
        <end position="19"/>
    </location>
</feature>
<accession>A0A9W8J1M2</accession>
<evidence type="ECO:0000313" key="5">
    <source>
        <dbReference type="Proteomes" id="UP001140091"/>
    </source>
</evidence>
<keyword evidence="2" id="KW-0812">Transmembrane</keyword>
<dbReference type="CDD" id="cd00920">
    <property type="entry name" value="Cupredoxin"/>
    <property type="match status" value="2"/>
</dbReference>
<dbReference type="PANTHER" id="PTHR34883">
    <property type="entry name" value="SERINE-RICH PROTEIN, PUTATIVE-RELATED-RELATED"/>
    <property type="match status" value="1"/>
</dbReference>
<sequence>MYSSTVALALAALAPSAFGAILDVNVGPGGQFVYEPPYVHAVYGDIVRFHFNPKNHTVTQSAFDPPCVGLEGGFRTGFIPVAAGTNPLPVQEFHVPDNAGAPIWFYCGQTGHCGQGMVFAVNPPADGDHSFEAFRNLAIARNGTAATGSATPPASTSTAADTYTTPPPPKWEHATKTVTWGGQTYATTYTSYEGTPEPTPAVTPQDHKIIVGADGQLAYTPANIQAAINDTVTFEFRPKNHTVTQSSFSNPCIALRKEDGTEGFKSGFTPVAADATTFPTFTIKINDTAPIWGYCGQVNHCQSGMVFAINAVESGPNNFNAFRQLAMRPQNTSSQTNSGSNNGGSNSGSNSGNGNNNSAAVAVSPAAALTVLAGAFTLFAAFL</sequence>
<feature type="compositionally biased region" description="Low complexity" evidence="1">
    <location>
        <begin position="330"/>
        <end position="340"/>
    </location>
</feature>
<feature type="compositionally biased region" description="Low complexity" evidence="1">
    <location>
        <begin position="145"/>
        <end position="164"/>
    </location>
</feature>
<feature type="non-terminal residue" evidence="4">
    <location>
        <position position="1"/>
    </location>
</feature>
<dbReference type="InterPro" id="IPR008972">
    <property type="entry name" value="Cupredoxin"/>
</dbReference>
<keyword evidence="2" id="KW-1133">Transmembrane helix</keyword>
<dbReference type="EMBL" id="JANBPK010001484">
    <property type="protein sequence ID" value="KAJ2922578.1"/>
    <property type="molecule type" value="Genomic_DNA"/>
</dbReference>
<feature type="region of interest" description="Disordered" evidence="1">
    <location>
        <begin position="145"/>
        <end position="172"/>
    </location>
</feature>
<name>A0A9W8J1M2_9AGAR</name>
<feature type="transmembrane region" description="Helical" evidence="2">
    <location>
        <begin position="359"/>
        <end position="382"/>
    </location>
</feature>
<evidence type="ECO:0000256" key="1">
    <source>
        <dbReference type="SAM" id="MobiDB-lite"/>
    </source>
</evidence>
<dbReference type="SUPFAM" id="SSF49503">
    <property type="entry name" value="Cupredoxins"/>
    <property type="match status" value="2"/>
</dbReference>